<feature type="region of interest" description="Disordered" evidence="1">
    <location>
        <begin position="26"/>
        <end position="78"/>
    </location>
</feature>
<protein>
    <recommendedName>
        <fullName evidence="3">DUF6318 domain-containing protein</fullName>
    </recommendedName>
</protein>
<dbReference type="InterPro" id="IPR046281">
    <property type="entry name" value="DUF6318"/>
</dbReference>
<name>A0A4Q8AEN9_9MICC</name>
<feature type="signal peptide" evidence="2">
    <location>
        <begin position="1"/>
        <end position="26"/>
    </location>
</feature>
<dbReference type="Proteomes" id="UP000292685">
    <property type="component" value="Unassembled WGS sequence"/>
</dbReference>
<organism evidence="4 5">
    <name type="scientific">Zhihengliuella halotolerans</name>
    <dbReference type="NCBI Taxonomy" id="370736"/>
    <lineage>
        <taxon>Bacteria</taxon>
        <taxon>Bacillati</taxon>
        <taxon>Actinomycetota</taxon>
        <taxon>Actinomycetes</taxon>
        <taxon>Micrococcales</taxon>
        <taxon>Micrococcaceae</taxon>
        <taxon>Zhihengliuella</taxon>
    </lineage>
</organism>
<feature type="domain" description="DUF6318" evidence="3">
    <location>
        <begin position="55"/>
        <end position="207"/>
    </location>
</feature>
<gene>
    <name evidence="4" type="ORF">EV380_2300</name>
</gene>
<evidence type="ECO:0000256" key="2">
    <source>
        <dbReference type="SAM" id="SignalP"/>
    </source>
</evidence>
<dbReference type="AlphaFoldDB" id="A0A4Q8AEN9"/>
<dbReference type="OrthoDB" id="3748111at2"/>
<dbReference type="Pfam" id="PF19843">
    <property type="entry name" value="DUF6318"/>
    <property type="match status" value="1"/>
</dbReference>
<evidence type="ECO:0000313" key="4">
    <source>
        <dbReference type="EMBL" id="RZU62698.1"/>
    </source>
</evidence>
<evidence type="ECO:0000256" key="1">
    <source>
        <dbReference type="SAM" id="MobiDB-lite"/>
    </source>
</evidence>
<sequence>MQGSKMLRGALATLGVASLLALSACAGDDGTTTEPSASTPSSSAAPSSSTPPEPKKATPEGPAQNLVPPELPEEAEEFSEEGFKAFIEYWYEAASYGIATGDDSYVSQVSDEGCSGCTRILNMIENIGQGGSEQWIVGGEMQATDIIAKLHGGQGENQTAYFTLRKFAGDAYGKDGLLDGGDNVLKDGVVKFEFDASYENGAWLATRTAARN</sequence>
<accession>A0A4Q8AEN9</accession>
<feature type="chain" id="PRO_5020209843" description="DUF6318 domain-containing protein" evidence="2">
    <location>
        <begin position="27"/>
        <end position="212"/>
    </location>
</feature>
<proteinExistence type="predicted"/>
<dbReference type="RefSeq" id="WP_130451236.1">
    <property type="nucleotide sequence ID" value="NZ_SHLA01000001.1"/>
</dbReference>
<evidence type="ECO:0000259" key="3">
    <source>
        <dbReference type="Pfam" id="PF19843"/>
    </source>
</evidence>
<dbReference type="EMBL" id="SHLA01000001">
    <property type="protein sequence ID" value="RZU62698.1"/>
    <property type="molecule type" value="Genomic_DNA"/>
</dbReference>
<comment type="caution">
    <text evidence="4">The sequence shown here is derived from an EMBL/GenBank/DDBJ whole genome shotgun (WGS) entry which is preliminary data.</text>
</comment>
<evidence type="ECO:0000313" key="5">
    <source>
        <dbReference type="Proteomes" id="UP000292685"/>
    </source>
</evidence>
<feature type="compositionally biased region" description="Low complexity" evidence="1">
    <location>
        <begin position="30"/>
        <end position="50"/>
    </location>
</feature>
<reference evidence="4 5" key="1">
    <citation type="submission" date="2019-02" db="EMBL/GenBank/DDBJ databases">
        <title>Sequencing the genomes of 1000 actinobacteria strains.</title>
        <authorList>
            <person name="Klenk H.-P."/>
        </authorList>
    </citation>
    <scope>NUCLEOTIDE SEQUENCE [LARGE SCALE GENOMIC DNA]</scope>
    <source>
        <strain evidence="4 5">DSM 17364</strain>
    </source>
</reference>
<keyword evidence="2" id="KW-0732">Signal</keyword>
<keyword evidence="5" id="KW-1185">Reference proteome</keyword>
<dbReference type="PROSITE" id="PS51257">
    <property type="entry name" value="PROKAR_LIPOPROTEIN"/>
    <property type="match status" value="1"/>
</dbReference>